<proteinExistence type="predicted"/>
<accession>A0A433UB58</accession>
<feature type="region of interest" description="Disordered" evidence="1">
    <location>
        <begin position="1"/>
        <end position="185"/>
    </location>
</feature>
<feature type="compositionally biased region" description="Polar residues" evidence="1">
    <location>
        <begin position="11"/>
        <end position="20"/>
    </location>
</feature>
<feature type="compositionally biased region" description="Low complexity" evidence="1">
    <location>
        <begin position="164"/>
        <end position="175"/>
    </location>
</feature>
<dbReference type="OrthoDB" id="10619076at2759"/>
<comment type="caution">
    <text evidence="2">The sequence shown here is derived from an EMBL/GenBank/DDBJ whole genome shotgun (WGS) entry which is preliminary data.</text>
</comment>
<sequence>PARGPSPSPRGHQSPSQSSRPRLIQSRPLNNSSQEDADIDDLIESDGEERQTGGVSSLRNKIENQLGARSPGSKPFGGYDVAPGATAGKKAAESEEESDWDDTEPSRKAPVAAKRPPGPGRASTDVASSNTYGTSAWGGSSSRAASTVRGDNAHKDLRDRRSTSRSSFASVTSVSSDDEMNLDNI</sequence>
<keyword evidence="3" id="KW-1185">Reference proteome</keyword>
<feature type="compositionally biased region" description="Acidic residues" evidence="1">
    <location>
        <begin position="35"/>
        <end position="47"/>
    </location>
</feature>
<organism evidence="2 3">
    <name type="scientific">Elysia chlorotica</name>
    <name type="common">Eastern emerald elysia</name>
    <name type="synonym">Sea slug</name>
    <dbReference type="NCBI Taxonomy" id="188477"/>
    <lineage>
        <taxon>Eukaryota</taxon>
        <taxon>Metazoa</taxon>
        <taxon>Spiralia</taxon>
        <taxon>Lophotrochozoa</taxon>
        <taxon>Mollusca</taxon>
        <taxon>Gastropoda</taxon>
        <taxon>Heterobranchia</taxon>
        <taxon>Euthyneura</taxon>
        <taxon>Panpulmonata</taxon>
        <taxon>Sacoglossa</taxon>
        <taxon>Placobranchoidea</taxon>
        <taxon>Plakobranchidae</taxon>
        <taxon>Elysia</taxon>
    </lineage>
</organism>
<evidence type="ECO:0000256" key="1">
    <source>
        <dbReference type="SAM" id="MobiDB-lite"/>
    </source>
</evidence>
<feature type="compositionally biased region" description="Basic and acidic residues" evidence="1">
    <location>
        <begin position="151"/>
        <end position="162"/>
    </location>
</feature>
<evidence type="ECO:0000313" key="2">
    <source>
        <dbReference type="EMBL" id="RUS91100.1"/>
    </source>
</evidence>
<reference evidence="2 3" key="1">
    <citation type="submission" date="2019-01" db="EMBL/GenBank/DDBJ databases">
        <title>A draft genome assembly of the solar-powered sea slug Elysia chlorotica.</title>
        <authorList>
            <person name="Cai H."/>
            <person name="Li Q."/>
            <person name="Fang X."/>
            <person name="Li J."/>
            <person name="Curtis N.E."/>
            <person name="Altenburger A."/>
            <person name="Shibata T."/>
            <person name="Feng M."/>
            <person name="Maeda T."/>
            <person name="Schwartz J.A."/>
            <person name="Shigenobu S."/>
            <person name="Lundholm N."/>
            <person name="Nishiyama T."/>
            <person name="Yang H."/>
            <person name="Hasebe M."/>
            <person name="Li S."/>
            <person name="Pierce S.K."/>
            <person name="Wang J."/>
        </authorList>
    </citation>
    <scope>NUCLEOTIDE SEQUENCE [LARGE SCALE GENOMIC DNA]</scope>
    <source>
        <strain evidence="2">EC2010</strain>
        <tissue evidence="2">Whole organism of an adult</tissue>
    </source>
</reference>
<feature type="compositionally biased region" description="Acidic residues" evidence="1">
    <location>
        <begin position="94"/>
        <end position="103"/>
    </location>
</feature>
<protein>
    <submittedName>
        <fullName evidence="2">Uncharacterized protein</fullName>
    </submittedName>
</protein>
<gene>
    <name evidence="2" type="ORF">EGW08_001125</name>
</gene>
<evidence type="ECO:0000313" key="3">
    <source>
        <dbReference type="Proteomes" id="UP000271974"/>
    </source>
</evidence>
<name>A0A433UB58_ELYCH</name>
<dbReference type="Proteomes" id="UP000271974">
    <property type="component" value="Unassembled WGS sequence"/>
</dbReference>
<dbReference type="AlphaFoldDB" id="A0A433UB58"/>
<feature type="compositionally biased region" description="Acidic residues" evidence="1">
    <location>
        <begin position="176"/>
        <end position="185"/>
    </location>
</feature>
<feature type="non-terminal residue" evidence="2">
    <location>
        <position position="1"/>
    </location>
</feature>
<feature type="compositionally biased region" description="Low complexity" evidence="1">
    <location>
        <begin position="133"/>
        <end position="146"/>
    </location>
</feature>
<dbReference type="EMBL" id="RQTK01000018">
    <property type="protein sequence ID" value="RUS91100.1"/>
    <property type="molecule type" value="Genomic_DNA"/>
</dbReference>